<accession>A0A1G7RD02</accession>
<dbReference type="Proteomes" id="UP000199406">
    <property type="component" value="Unassembled WGS sequence"/>
</dbReference>
<keyword evidence="2" id="KW-1185">Reference proteome</keyword>
<protein>
    <recommendedName>
        <fullName evidence="3">DUF3866 family protein</fullName>
    </recommendedName>
</protein>
<dbReference type="RefSeq" id="WP_091771336.1">
    <property type="nucleotide sequence ID" value="NZ_FNBT01000011.1"/>
</dbReference>
<evidence type="ECO:0000313" key="1">
    <source>
        <dbReference type="EMBL" id="SDG08525.1"/>
    </source>
</evidence>
<dbReference type="Pfam" id="PF12982">
    <property type="entry name" value="DUF3866"/>
    <property type="match status" value="1"/>
</dbReference>
<dbReference type="STRING" id="1550231.SAMN05660662_0266"/>
<dbReference type="AlphaFoldDB" id="A0A1G7RD02"/>
<name>A0A1G7RD02_9ACTN</name>
<organism evidence="1 2">
    <name type="scientific">Blastococcus aurantiacus</name>
    <dbReference type="NCBI Taxonomy" id="1550231"/>
    <lineage>
        <taxon>Bacteria</taxon>
        <taxon>Bacillati</taxon>
        <taxon>Actinomycetota</taxon>
        <taxon>Actinomycetes</taxon>
        <taxon>Geodermatophilales</taxon>
        <taxon>Geodermatophilaceae</taxon>
        <taxon>Blastococcus</taxon>
    </lineage>
</organism>
<dbReference type="InterPro" id="IPR024479">
    <property type="entry name" value="DUF3866"/>
</dbReference>
<gene>
    <name evidence="1" type="ORF">SAMN05660662_0266</name>
</gene>
<dbReference type="EMBL" id="FNBT01000011">
    <property type="protein sequence ID" value="SDG08525.1"/>
    <property type="molecule type" value="Genomic_DNA"/>
</dbReference>
<sequence>MSSPPSSRIRWRRGEVTALGRGGHDSLELTVAVPEDGEVRALAYPSLVGVPQVGDTVLLNTTAWAQNLGTGGYALVVAVPDRLPADPTGPGHLVKARYTPLQVTVQGVDEQDTEHHATMAEADSLDGMPVVVADLHSALPAVLIGALATDPDLKVAYVMTDGGALAAGFSRTIDALHKSLAGVVTVGQAFGGDVEAVTVHTGLLAARHVLGADLAIVTQGPGNLGTGTPWGFSGVAAGEACNAVTVLGGVPVGALRISDADPRPRHRGVSHHSLTAFGRVALGGVTLVAPRGLGSELGSQVDEDLAGQPARNPVVWVDTDGLEDALSLSPVPLRTMGRGMPEERAYFLAAAAAGRYAALAVPVDADGAAEPAP</sequence>
<evidence type="ECO:0000313" key="2">
    <source>
        <dbReference type="Proteomes" id="UP000199406"/>
    </source>
</evidence>
<proteinExistence type="predicted"/>
<reference evidence="2" key="1">
    <citation type="submission" date="2016-10" db="EMBL/GenBank/DDBJ databases">
        <authorList>
            <person name="Varghese N."/>
            <person name="Submissions S."/>
        </authorList>
    </citation>
    <scope>NUCLEOTIDE SEQUENCE [LARGE SCALE GENOMIC DNA]</scope>
    <source>
        <strain evidence="2">DSM 44268</strain>
    </source>
</reference>
<dbReference type="OrthoDB" id="3401376at2"/>
<evidence type="ECO:0008006" key="3">
    <source>
        <dbReference type="Google" id="ProtNLM"/>
    </source>
</evidence>